<dbReference type="RefSeq" id="WP_006988679.1">
    <property type="nucleotide sequence ID" value="NZ_JH594606.1"/>
</dbReference>
<dbReference type="SUPFAM" id="SSF53756">
    <property type="entry name" value="UDP-Glycosyltransferase/glycogen phosphorylase"/>
    <property type="match status" value="1"/>
</dbReference>
<dbReference type="Pfam" id="PF00534">
    <property type="entry name" value="Glycos_transf_1"/>
    <property type="match status" value="1"/>
</dbReference>
<dbReference type="InterPro" id="IPR028098">
    <property type="entry name" value="Glyco_trans_4-like_N"/>
</dbReference>
<dbReference type="Pfam" id="PF13439">
    <property type="entry name" value="Glyco_transf_4"/>
    <property type="match status" value="1"/>
</dbReference>
<evidence type="ECO:0000313" key="5">
    <source>
        <dbReference type="Proteomes" id="UP000003844"/>
    </source>
</evidence>
<dbReference type="GO" id="GO:0009103">
    <property type="term" value="P:lipopolysaccharide biosynthetic process"/>
    <property type="evidence" value="ECO:0007669"/>
    <property type="project" value="TreeGrafter"/>
</dbReference>
<dbReference type="GO" id="GO:0016757">
    <property type="term" value="F:glycosyltransferase activity"/>
    <property type="evidence" value="ECO:0007669"/>
    <property type="project" value="InterPro"/>
</dbReference>
<feature type="domain" description="Glycosyl transferase family 1" evidence="2">
    <location>
        <begin position="194"/>
        <end position="361"/>
    </location>
</feature>
<evidence type="ECO:0000256" key="1">
    <source>
        <dbReference type="ARBA" id="ARBA00022679"/>
    </source>
</evidence>
<dbReference type="HOGENOM" id="CLU_009583_2_5_10"/>
<evidence type="ECO:0000259" key="2">
    <source>
        <dbReference type="Pfam" id="PF00534"/>
    </source>
</evidence>
<dbReference type="PANTHER" id="PTHR46401:SF2">
    <property type="entry name" value="GLYCOSYLTRANSFERASE WBBK-RELATED"/>
    <property type="match status" value="1"/>
</dbReference>
<name>H2C002_GILLR</name>
<accession>H2C002</accession>
<dbReference type="Gene3D" id="3.40.50.2000">
    <property type="entry name" value="Glycogen Phosphorylase B"/>
    <property type="match status" value="2"/>
</dbReference>
<dbReference type="Proteomes" id="UP000003844">
    <property type="component" value="Unassembled WGS sequence"/>
</dbReference>
<sequence>MRIGIAGPIKVSPLKHHLVNLTNYDENLGLGGTAINEIIDGFIKEGHHVTVFTLDPSVTKKYVIEGTNIKIIFGNFRINSKIKYIDFCQKEFRQIRNFILEEKNNIDIVNAHWSYEFAIGTILAKTPHLITFRDYAPKVLKFQKHIYRFFRLIMDIWVRKNGKNFSFNSNYLKNVINVNGVVIPNSFKEENIKEHKISPVIKKKIKICYISNGWGKLKNPVAALEAFCILRKQINNIELHLFGKGYEPKGVNFENMEREGLNKHVFYRGTFSHDELMKELARSDLLLHTSKEESFGNILIEAMANGVPVIAGENSGAVPWVLDYGKAGCLVDIDNPQEIADKLELLITNKKKYEEYSINGINNLKNRFTQKIVCQKYINEYIRIVNESSTYI</sequence>
<evidence type="ECO:0000259" key="3">
    <source>
        <dbReference type="Pfam" id="PF13439"/>
    </source>
</evidence>
<keyword evidence="1 4" id="KW-0808">Transferase</keyword>
<organism evidence="4 5">
    <name type="scientific">Gillisia limnaea (strain DSM 15749 / LMG 21470 / R-8282)</name>
    <dbReference type="NCBI Taxonomy" id="865937"/>
    <lineage>
        <taxon>Bacteria</taxon>
        <taxon>Pseudomonadati</taxon>
        <taxon>Bacteroidota</taxon>
        <taxon>Flavobacteriia</taxon>
        <taxon>Flavobacteriales</taxon>
        <taxon>Flavobacteriaceae</taxon>
        <taxon>Gillisia</taxon>
    </lineage>
</organism>
<dbReference type="InterPro" id="IPR001296">
    <property type="entry name" value="Glyco_trans_1"/>
</dbReference>
<gene>
    <name evidence="4" type="ORF">Gilli_1726</name>
</gene>
<dbReference type="PANTHER" id="PTHR46401">
    <property type="entry name" value="GLYCOSYLTRANSFERASE WBBK-RELATED"/>
    <property type="match status" value="1"/>
</dbReference>
<dbReference type="OrthoDB" id="9811239at2"/>
<evidence type="ECO:0000313" key="4">
    <source>
        <dbReference type="EMBL" id="EHQ02369.1"/>
    </source>
</evidence>
<dbReference type="STRING" id="865937.Gilli_1726"/>
<dbReference type="AlphaFoldDB" id="H2C002"/>
<dbReference type="EMBL" id="JH594606">
    <property type="protein sequence ID" value="EHQ02369.1"/>
    <property type="molecule type" value="Genomic_DNA"/>
</dbReference>
<reference evidence="5" key="1">
    <citation type="journal article" date="2012" name="Stand. Genomic Sci.">
        <title>Genome sequence of the Antarctic rhodopsins-containing flavobacterium Gillisia limnaea type strain (R-8282(T)).</title>
        <authorList>
            <person name="Riedel T."/>
            <person name="Held B."/>
            <person name="Nolan M."/>
            <person name="Lucas S."/>
            <person name="Lapidus A."/>
            <person name="Tice H."/>
            <person name="Del Rio T.G."/>
            <person name="Cheng J.F."/>
            <person name="Han C."/>
            <person name="Tapia R."/>
            <person name="Goodwin L.A."/>
            <person name="Pitluck S."/>
            <person name="Liolios K."/>
            <person name="Mavromatis K."/>
            <person name="Pagani I."/>
            <person name="Ivanova N."/>
            <person name="Mikhailova N."/>
            <person name="Pati A."/>
            <person name="Chen A."/>
            <person name="Palaniappan K."/>
            <person name="Land M."/>
            <person name="Rohde M."/>
            <person name="Tindall B.J."/>
            <person name="Detter J.C."/>
            <person name="Goker M."/>
            <person name="Bristow J."/>
            <person name="Eisen J.A."/>
            <person name="Markowitz V."/>
            <person name="Hugenholtz P."/>
            <person name="Kyrpides N.C."/>
            <person name="Klenk H.P."/>
            <person name="Woyke T."/>
        </authorList>
    </citation>
    <scope>NUCLEOTIDE SEQUENCE [LARGE SCALE GENOMIC DNA]</scope>
    <source>
        <strain evidence="5">DSM 15749 / LMG 21470 / R-8282</strain>
    </source>
</reference>
<protein>
    <submittedName>
        <fullName evidence="4">Glycosyl transferase group 1</fullName>
    </submittedName>
</protein>
<dbReference type="CDD" id="cd03801">
    <property type="entry name" value="GT4_PimA-like"/>
    <property type="match status" value="1"/>
</dbReference>
<proteinExistence type="predicted"/>
<dbReference type="eggNOG" id="COG0438">
    <property type="taxonomic scope" value="Bacteria"/>
</dbReference>
<keyword evidence="5" id="KW-1185">Reference proteome</keyword>
<feature type="domain" description="Glycosyltransferase subfamily 4-like N-terminal" evidence="3">
    <location>
        <begin position="33"/>
        <end position="178"/>
    </location>
</feature>